<dbReference type="Gene3D" id="1.25.40.10">
    <property type="entry name" value="Tetratricopeptide repeat domain"/>
    <property type="match status" value="3"/>
</dbReference>
<feature type="repeat" description="PPR" evidence="3">
    <location>
        <begin position="82"/>
        <end position="116"/>
    </location>
</feature>
<evidence type="ECO:0000256" key="1">
    <source>
        <dbReference type="ARBA" id="ARBA00007626"/>
    </source>
</evidence>
<sequence length="407" mass="45861">MNLMGDEGFRPNIYTYNAVVDSLCKKSRASEAYELLNKAFSCGLEADGVTYTILIQEQCKQNDIKQALAFFCRMNKTGFEADMRLNNILIAAFCRQKKMKESEKLFGYVVSLGLVPTKETYTSMISGYCKEGDIDLALKYFHNMKRHGCVPDSFTYGSLISGLCKKSMVDEACKLYEAMIDKGLSPSEVTRVTLAYEYCKRNDSANAMMLLEPLDKKLWIRTVRTLIRKLCSEKKVGVAALFYQKLLEKDGSPDRVTLAAFTAACSESGKNNLVTDLTERVSRGVDDEYPKYHYHTVYSNEEHIPLNVAENGERRKLDQVADTSIHESLQDIAERMEKGRFQGRSLILISGDGGFCNKVESLRSYDMVVNFIKPGEPSIYASLTSQTMSVNVDTLINTIILCLNKYS</sequence>
<feature type="repeat" description="PPR" evidence="3">
    <location>
        <begin position="152"/>
        <end position="186"/>
    </location>
</feature>
<gene>
    <name evidence="4" type="ORF">F2Q69_00033556</name>
</gene>
<dbReference type="SUPFAM" id="SSF81901">
    <property type="entry name" value="HCP-like"/>
    <property type="match status" value="1"/>
</dbReference>
<dbReference type="AlphaFoldDB" id="A0A8S9SJ17"/>
<reference evidence="4" key="1">
    <citation type="submission" date="2019-12" db="EMBL/GenBank/DDBJ databases">
        <title>Genome sequencing and annotation of Brassica cretica.</title>
        <authorList>
            <person name="Studholme D.J."/>
            <person name="Sarris P."/>
        </authorList>
    </citation>
    <scope>NUCLEOTIDE SEQUENCE</scope>
    <source>
        <strain evidence="4">PFS-109/04</strain>
        <tissue evidence="4">Leaf</tissue>
    </source>
</reference>
<evidence type="ECO:0000313" key="5">
    <source>
        <dbReference type="Proteomes" id="UP000712600"/>
    </source>
</evidence>
<feature type="repeat" description="PPR" evidence="3">
    <location>
        <begin position="117"/>
        <end position="151"/>
    </location>
</feature>
<dbReference type="EMBL" id="QGKX02000004">
    <property type="protein sequence ID" value="KAF3601571.1"/>
    <property type="molecule type" value="Genomic_DNA"/>
</dbReference>
<dbReference type="InterPro" id="IPR011990">
    <property type="entry name" value="TPR-like_helical_dom_sf"/>
</dbReference>
<feature type="repeat" description="PPR" evidence="3">
    <location>
        <begin position="12"/>
        <end position="46"/>
    </location>
</feature>
<dbReference type="PROSITE" id="PS51375">
    <property type="entry name" value="PPR"/>
    <property type="match status" value="5"/>
</dbReference>
<dbReference type="PANTHER" id="PTHR47941">
    <property type="entry name" value="PENTATRICOPEPTIDE REPEAT-CONTAINING PROTEIN 3, MITOCHONDRIAL"/>
    <property type="match status" value="1"/>
</dbReference>
<proteinExistence type="inferred from homology"/>
<dbReference type="Pfam" id="PF13041">
    <property type="entry name" value="PPR_2"/>
    <property type="match status" value="2"/>
</dbReference>
<name>A0A8S9SJ17_BRACR</name>
<organism evidence="4 5">
    <name type="scientific">Brassica cretica</name>
    <name type="common">Mustard</name>
    <dbReference type="NCBI Taxonomy" id="69181"/>
    <lineage>
        <taxon>Eukaryota</taxon>
        <taxon>Viridiplantae</taxon>
        <taxon>Streptophyta</taxon>
        <taxon>Embryophyta</taxon>
        <taxon>Tracheophyta</taxon>
        <taxon>Spermatophyta</taxon>
        <taxon>Magnoliopsida</taxon>
        <taxon>eudicotyledons</taxon>
        <taxon>Gunneridae</taxon>
        <taxon>Pentapetalae</taxon>
        <taxon>rosids</taxon>
        <taxon>malvids</taxon>
        <taxon>Brassicales</taxon>
        <taxon>Brassicaceae</taxon>
        <taxon>Brassiceae</taxon>
        <taxon>Brassica</taxon>
    </lineage>
</organism>
<dbReference type="Pfam" id="PF01535">
    <property type="entry name" value="PPR"/>
    <property type="match status" value="1"/>
</dbReference>
<evidence type="ECO:0000313" key="4">
    <source>
        <dbReference type="EMBL" id="KAF3601571.1"/>
    </source>
</evidence>
<evidence type="ECO:0000256" key="3">
    <source>
        <dbReference type="PROSITE-ProRule" id="PRU00708"/>
    </source>
</evidence>
<comment type="caution">
    <text evidence="4">The sequence shown here is derived from an EMBL/GenBank/DDBJ whole genome shotgun (WGS) entry which is preliminary data.</text>
</comment>
<dbReference type="Proteomes" id="UP000712600">
    <property type="component" value="Unassembled WGS sequence"/>
</dbReference>
<accession>A0A8S9SJ17</accession>
<dbReference type="InterPro" id="IPR002885">
    <property type="entry name" value="PPR_rpt"/>
</dbReference>
<feature type="repeat" description="PPR" evidence="3">
    <location>
        <begin position="47"/>
        <end position="81"/>
    </location>
</feature>
<comment type="similarity">
    <text evidence="1">Belongs to the PPR family. P subfamily.</text>
</comment>
<evidence type="ECO:0008006" key="6">
    <source>
        <dbReference type="Google" id="ProtNLM"/>
    </source>
</evidence>
<keyword evidence="2" id="KW-0677">Repeat</keyword>
<protein>
    <recommendedName>
        <fullName evidence="6">Pentacotripeptide-repeat region of PRORP domain-containing protein</fullName>
    </recommendedName>
</protein>
<dbReference type="NCBIfam" id="TIGR00756">
    <property type="entry name" value="PPR"/>
    <property type="match status" value="5"/>
</dbReference>
<evidence type="ECO:0000256" key="2">
    <source>
        <dbReference type="ARBA" id="ARBA00022737"/>
    </source>
</evidence>